<keyword evidence="5 10" id="KW-0132">Cell division</keyword>
<accession>A0A6N7J2V8</accession>
<dbReference type="InterPro" id="IPR003838">
    <property type="entry name" value="ABC3_permease_C"/>
</dbReference>
<feature type="transmembrane region" description="Helical" evidence="11">
    <location>
        <begin position="266"/>
        <end position="290"/>
    </location>
</feature>
<evidence type="ECO:0000256" key="5">
    <source>
        <dbReference type="ARBA" id="ARBA00022618"/>
    </source>
</evidence>
<evidence type="ECO:0000256" key="1">
    <source>
        <dbReference type="ARBA" id="ARBA00004651"/>
    </source>
</evidence>
<protein>
    <recommendedName>
        <fullName evidence="3 10">Cell division protein FtsX</fullName>
    </recommendedName>
</protein>
<evidence type="ECO:0000256" key="8">
    <source>
        <dbReference type="ARBA" id="ARBA00023136"/>
    </source>
</evidence>
<name>A0A6N7J2V8_9FIRM</name>
<dbReference type="PANTHER" id="PTHR47755:SF1">
    <property type="entry name" value="CELL DIVISION PROTEIN FTSX"/>
    <property type="match status" value="1"/>
</dbReference>
<feature type="domain" description="ABC3 transporter permease C-terminal" evidence="12">
    <location>
        <begin position="178"/>
        <end position="294"/>
    </location>
</feature>
<keyword evidence="7 11" id="KW-1133">Transmembrane helix</keyword>
<keyword evidence="6 11" id="KW-0812">Transmembrane</keyword>
<gene>
    <name evidence="14" type="ORF">FRC54_11090</name>
</gene>
<dbReference type="PIRSF" id="PIRSF003097">
    <property type="entry name" value="FtsX"/>
    <property type="match status" value="1"/>
</dbReference>
<evidence type="ECO:0000256" key="3">
    <source>
        <dbReference type="ARBA" id="ARBA00021907"/>
    </source>
</evidence>
<keyword evidence="4 10" id="KW-1003">Cell membrane</keyword>
<dbReference type="PROSITE" id="PS51257">
    <property type="entry name" value="PROKAR_LIPOPROTEIN"/>
    <property type="match status" value="1"/>
</dbReference>
<evidence type="ECO:0000259" key="12">
    <source>
        <dbReference type="Pfam" id="PF02687"/>
    </source>
</evidence>
<comment type="function">
    <text evidence="10">Part of the ABC transporter FtsEX involved in asymmetric cellular division facilitating the initiation of sporulation.</text>
</comment>
<feature type="transmembrane region" description="Helical" evidence="11">
    <location>
        <begin position="174"/>
        <end position="201"/>
    </location>
</feature>
<evidence type="ECO:0000256" key="10">
    <source>
        <dbReference type="PIRNR" id="PIRNR003097"/>
    </source>
</evidence>
<comment type="similarity">
    <text evidence="2 10">Belongs to the ABC-4 integral membrane protein family. FtsX subfamily.</text>
</comment>
<evidence type="ECO:0000313" key="15">
    <source>
        <dbReference type="Proteomes" id="UP000460257"/>
    </source>
</evidence>
<evidence type="ECO:0000313" key="14">
    <source>
        <dbReference type="EMBL" id="MQN02403.1"/>
    </source>
</evidence>
<dbReference type="NCBIfam" id="NF038347">
    <property type="entry name" value="FtsX_Gpos"/>
    <property type="match status" value="1"/>
</dbReference>
<feature type="domain" description="FtsX extracellular" evidence="13">
    <location>
        <begin position="59"/>
        <end position="155"/>
    </location>
</feature>
<keyword evidence="8 10" id="KW-0472">Membrane</keyword>
<dbReference type="InterPro" id="IPR040690">
    <property type="entry name" value="FtsX_ECD"/>
</dbReference>
<keyword evidence="15" id="KW-1185">Reference proteome</keyword>
<comment type="caution">
    <text evidence="14">The sequence shown here is derived from an EMBL/GenBank/DDBJ whole genome shotgun (WGS) entry which is preliminary data.</text>
</comment>
<dbReference type="InterPro" id="IPR058204">
    <property type="entry name" value="FtsX_firmicutes-type"/>
</dbReference>
<evidence type="ECO:0000256" key="7">
    <source>
        <dbReference type="ARBA" id="ARBA00022989"/>
    </source>
</evidence>
<evidence type="ECO:0000256" key="11">
    <source>
        <dbReference type="SAM" id="Phobius"/>
    </source>
</evidence>
<dbReference type="InterPro" id="IPR004513">
    <property type="entry name" value="FtsX"/>
</dbReference>
<dbReference type="Gene3D" id="3.30.70.3040">
    <property type="match status" value="1"/>
</dbReference>
<dbReference type="Pfam" id="PF02687">
    <property type="entry name" value="FtsX"/>
    <property type="match status" value="1"/>
</dbReference>
<evidence type="ECO:0000256" key="9">
    <source>
        <dbReference type="ARBA" id="ARBA00023306"/>
    </source>
</evidence>
<dbReference type="EMBL" id="VOGC01000010">
    <property type="protein sequence ID" value="MQN02403.1"/>
    <property type="molecule type" value="Genomic_DNA"/>
</dbReference>
<evidence type="ECO:0000256" key="2">
    <source>
        <dbReference type="ARBA" id="ARBA00007379"/>
    </source>
</evidence>
<sequence>MRLSSLGYNIRQGFKNIWRNKMFSIASIATMAACIFLFGLFYAVTVNFGGMLKNAEKGVSVTVYFDNNATQDEIDDIGTAISKRPEVRSYKFVSADEAWSEFQKSYFGKHKDAADSFADDNPLKDMANYEIYLKDVSKQSALVSFLEKQAGVREVHQSAATARTLTDFNSLVQLISMSIVIILIAVAIFLINNTVTVGISVRREEIGIMKLIGAKDSFVRAPFIVEGVTIGLIGSVIPLVILYVMYGRIIRYVANRFNALSNMFAFAPVNSIFKVLIPVSLVLGVGIGYIGSRLTLKKHLHV</sequence>
<dbReference type="Proteomes" id="UP000460257">
    <property type="component" value="Unassembled WGS sequence"/>
</dbReference>
<reference evidence="14" key="1">
    <citation type="journal article" date="2020" name="Appl. Environ. Microbiol.">
        <title>Medium-Chain Fatty Acid Synthesis by 'Candidatus Weimeria bifida' gen. nov., sp. nov., and 'Candidatus Pseudoramibacter fermentans' sp. nov.</title>
        <authorList>
            <person name="Scarborough M.J."/>
            <person name="Myers K.S."/>
            <person name="Donohue T.J."/>
            <person name="Noguera D.R."/>
        </authorList>
    </citation>
    <scope>NUCLEOTIDE SEQUENCE</scope>
    <source>
        <strain evidence="14">LCO1.1</strain>
    </source>
</reference>
<keyword evidence="9 10" id="KW-0131">Cell cycle</keyword>
<evidence type="ECO:0000256" key="6">
    <source>
        <dbReference type="ARBA" id="ARBA00022692"/>
    </source>
</evidence>
<evidence type="ECO:0000259" key="13">
    <source>
        <dbReference type="Pfam" id="PF18075"/>
    </source>
</evidence>
<comment type="subcellular location">
    <subcellularLocation>
        <location evidence="1">Cell membrane</location>
        <topology evidence="1">Multi-pass membrane protein</topology>
    </subcellularLocation>
</comment>
<organism evidence="14 15">
    <name type="scientific">Candidatus Weimeria bifida</name>
    <dbReference type="NCBI Taxonomy" id="2599074"/>
    <lineage>
        <taxon>Bacteria</taxon>
        <taxon>Bacillati</taxon>
        <taxon>Bacillota</taxon>
        <taxon>Clostridia</taxon>
        <taxon>Lachnospirales</taxon>
        <taxon>Lachnospiraceae</taxon>
        <taxon>Candidatus Weimeria</taxon>
    </lineage>
</organism>
<dbReference type="GO" id="GO:0005886">
    <property type="term" value="C:plasma membrane"/>
    <property type="evidence" value="ECO:0007669"/>
    <property type="project" value="UniProtKB-SubCell"/>
</dbReference>
<feature type="transmembrane region" description="Helical" evidence="11">
    <location>
        <begin position="222"/>
        <end position="246"/>
    </location>
</feature>
<dbReference type="Pfam" id="PF18075">
    <property type="entry name" value="FtsX_ECD"/>
    <property type="match status" value="1"/>
</dbReference>
<evidence type="ECO:0000256" key="4">
    <source>
        <dbReference type="ARBA" id="ARBA00022475"/>
    </source>
</evidence>
<dbReference type="PANTHER" id="PTHR47755">
    <property type="entry name" value="CELL DIVISION PROTEIN FTSX"/>
    <property type="match status" value="1"/>
</dbReference>
<feature type="transmembrane region" description="Helical" evidence="11">
    <location>
        <begin position="21"/>
        <end position="44"/>
    </location>
</feature>
<dbReference type="GO" id="GO:0051301">
    <property type="term" value="P:cell division"/>
    <property type="evidence" value="ECO:0007669"/>
    <property type="project" value="UniProtKB-KW"/>
</dbReference>
<proteinExistence type="inferred from homology"/>
<dbReference type="AlphaFoldDB" id="A0A6N7J2V8"/>